<dbReference type="AlphaFoldDB" id="A0A841H4D6"/>
<dbReference type="PROSITE" id="PS00101">
    <property type="entry name" value="HEXAPEP_TRANSFERASES"/>
    <property type="match status" value="1"/>
</dbReference>
<dbReference type="InterPro" id="IPR001451">
    <property type="entry name" value="Hexapep"/>
</dbReference>
<evidence type="ECO:0000313" key="10">
    <source>
        <dbReference type="Proteomes" id="UP000582837"/>
    </source>
</evidence>
<dbReference type="InterPro" id="IPR018357">
    <property type="entry name" value="Hexapep_transf_CS"/>
</dbReference>
<evidence type="ECO:0000256" key="7">
    <source>
        <dbReference type="HAMAP-Rule" id="MF_00523"/>
    </source>
</evidence>
<keyword evidence="10" id="KW-1185">Reference proteome</keyword>
<proteinExistence type="inferred from homology"/>
<dbReference type="InterPro" id="IPR020573">
    <property type="entry name" value="UDP_GlcNAc_AcTrfase_non-rep"/>
</dbReference>
<gene>
    <name evidence="7" type="primary">lpxD</name>
    <name evidence="9" type="ORF">HNQ61_004536</name>
</gene>
<dbReference type="PANTHER" id="PTHR43378:SF2">
    <property type="entry name" value="UDP-3-O-ACYLGLUCOSAMINE N-ACYLTRANSFERASE 1, MITOCHONDRIAL-RELATED"/>
    <property type="match status" value="1"/>
</dbReference>
<dbReference type="EMBL" id="JACHIA010000019">
    <property type="protein sequence ID" value="MBB6072870.1"/>
    <property type="molecule type" value="Genomic_DNA"/>
</dbReference>
<keyword evidence="6 7" id="KW-0012">Acyltransferase</keyword>
<evidence type="ECO:0000256" key="6">
    <source>
        <dbReference type="ARBA" id="ARBA00023315"/>
    </source>
</evidence>
<dbReference type="NCBIfam" id="TIGR01853">
    <property type="entry name" value="lipid_A_lpxD"/>
    <property type="match status" value="1"/>
</dbReference>
<dbReference type="NCBIfam" id="NF002060">
    <property type="entry name" value="PRK00892.1"/>
    <property type="match status" value="1"/>
</dbReference>
<dbReference type="HAMAP" id="MF_00523">
    <property type="entry name" value="LpxD"/>
    <property type="match status" value="1"/>
</dbReference>
<dbReference type="Pfam" id="PF00132">
    <property type="entry name" value="Hexapep"/>
    <property type="match status" value="2"/>
</dbReference>
<evidence type="ECO:0000256" key="4">
    <source>
        <dbReference type="ARBA" id="ARBA00022737"/>
    </source>
</evidence>
<dbReference type="CDD" id="cd03352">
    <property type="entry name" value="LbH_LpxD"/>
    <property type="match status" value="1"/>
</dbReference>
<dbReference type="InterPro" id="IPR007691">
    <property type="entry name" value="LpxD"/>
</dbReference>
<dbReference type="EC" id="2.3.1.191" evidence="7"/>
<keyword evidence="2 7" id="KW-0441">Lipid A biosynthesis</keyword>
<organism evidence="9 10">
    <name type="scientific">Longimicrobium terrae</name>
    <dbReference type="NCBI Taxonomy" id="1639882"/>
    <lineage>
        <taxon>Bacteria</taxon>
        <taxon>Pseudomonadati</taxon>
        <taxon>Gemmatimonadota</taxon>
        <taxon>Longimicrobiia</taxon>
        <taxon>Longimicrobiales</taxon>
        <taxon>Longimicrobiaceae</taxon>
        <taxon>Longimicrobium</taxon>
    </lineage>
</organism>
<evidence type="ECO:0000313" key="9">
    <source>
        <dbReference type="EMBL" id="MBB6072870.1"/>
    </source>
</evidence>
<dbReference type="PANTHER" id="PTHR43378">
    <property type="entry name" value="UDP-3-O-ACYLGLUCOSAMINE N-ACYLTRANSFERASE"/>
    <property type="match status" value="1"/>
</dbReference>
<dbReference type="GO" id="GO:0009245">
    <property type="term" value="P:lipid A biosynthetic process"/>
    <property type="evidence" value="ECO:0007669"/>
    <property type="project" value="UniProtKB-UniRule"/>
</dbReference>
<evidence type="ECO:0000256" key="1">
    <source>
        <dbReference type="ARBA" id="ARBA00022516"/>
    </source>
</evidence>
<dbReference type="GO" id="GO:0016020">
    <property type="term" value="C:membrane"/>
    <property type="evidence" value="ECO:0007669"/>
    <property type="project" value="GOC"/>
</dbReference>
<dbReference type="Gene3D" id="2.160.10.10">
    <property type="entry name" value="Hexapeptide repeat proteins"/>
    <property type="match status" value="1"/>
</dbReference>
<evidence type="ECO:0000256" key="3">
    <source>
        <dbReference type="ARBA" id="ARBA00022679"/>
    </source>
</evidence>
<comment type="catalytic activity">
    <reaction evidence="7">
        <text>a UDP-3-O-[(3R)-3-hydroxyacyl]-alpha-D-glucosamine + a (3R)-hydroxyacyl-[ACP] = a UDP-2-N,3-O-bis[(3R)-3-hydroxyacyl]-alpha-D-glucosamine + holo-[ACP] + H(+)</text>
        <dbReference type="Rhea" id="RHEA:53836"/>
        <dbReference type="Rhea" id="RHEA-COMP:9685"/>
        <dbReference type="Rhea" id="RHEA-COMP:9945"/>
        <dbReference type="ChEBI" id="CHEBI:15378"/>
        <dbReference type="ChEBI" id="CHEBI:64479"/>
        <dbReference type="ChEBI" id="CHEBI:78827"/>
        <dbReference type="ChEBI" id="CHEBI:137740"/>
        <dbReference type="ChEBI" id="CHEBI:137748"/>
        <dbReference type="EC" id="2.3.1.191"/>
    </reaction>
</comment>
<dbReference type="Proteomes" id="UP000582837">
    <property type="component" value="Unassembled WGS sequence"/>
</dbReference>
<accession>A0A841H4D6</accession>
<dbReference type="GO" id="GO:0016410">
    <property type="term" value="F:N-acyltransferase activity"/>
    <property type="evidence" value="ECO:0007669"/>
    <property type="project" value="InterPro"/>
</dbReference>
<dbReference type="Gene3D" id="3.40.1390.10">
    <property type="entry name" value="MurE/MurF, N-terminal domain"/>
    <property type="match status" value="1"/>
</dbReference>
<keyword evidence="3 7" id="KW-0808">Transferase</keyword>
<name>A0A841H4D6_9BACT</name>
<feature type="active site" description="Proton acceptor" evidence="7">
    <location>
        <position position="241"/>
    </location>
</feature>
<protein>
    <recommendedName>
        <fullName evidence="7">UDP-3-O-acylglucosamine N-acyltransferase</fullName>
        <ecNumber evidence="7">2.3.1.191</ecNumber>
    </recommendedName>
</protein>
<dbReference type="Pfam" id="PF04613">
    <property type="entry name" value="LpxD"/>
    <property type="match status" value="1"/>
</dbReference>
<dbReference type="UniPathway" id="UPA00973"/>
<comment type="subunit">
    <text evidence="7">Homotrimer.</text>
</comment>
<comment type="function">
    <text evidence="7">Catalyzes the N-acylation of UDP-3-O-acylglucosamine using 3-hydroxyacyl-ACP as the acyl donor. Is involved in the biosynthesis of lipid A, a phosphorylated glycolipid that anchors the lipopolysaccharide to the outer membrane of the cell.</text>
</comment>
<evidence type="ECO:0000256" key="5">
    <source>
        <dbReference type="ARBA" id="ARBA00023098"/>
    </source>
</evidence>
<feature type="domain" description="UDP-3-O-[3-hydroxymyristoyl] glucosamine N-acyltransferase non-repeat region" evidence="8">
    <location>
        <begin position="23"/>
        <end position="89"/>
    </location>
</feature>
<comment type="caution">
    <text evidence="9">The sequence shown here is derived from an EMBL/GenBank/DDBJ whole genome shotgun (WGS) entry which is preliminary data.</text>
</comment>
<evidence type="ECO:0000256" key="2">
    <source>
        <dbReference type="ARBA" id="ARBA00022556"/>
    </source>
</evidence>
<comment type="similarity">
    <text evidence="7">Belongs to the transferase hexapeptide repeat family. LpxD subfamily.</text>
</comment>
<evidence type="ECO:0000259" key="8">
    <source>
        <dbReference type="Pfam" id="PF04613"/>
    </source>
</evidence>
<keyword evidence="4 7" id="KW-0677">Repeat</keyword>
<dbReference type="SUPFAM" id="SSF51161">
    <property type="entry name" value="Trimeric LpxA-like enzymes"/>
    <property type="match status" value="1"/>
</dbReference>
<comment type="pathway">
    <text evidence="7">Bacterial outer membrane biogenesis; LPS lipid A biosynthesis.</text>
</comment>
<dbReference type="GO" id="GO:0103118">
    <property type="term" value="F:UDP-3-O-[(3R)-3-hydroxyacyl]-glucosamine N-acyltransferase activity"/>
    <property type="evidence" value="ECO:0007669"/>
    <property type="project" value="UniProtKB-EC"/>
</dbReference>
<keyword evidence="1 7" id="KW-0444">Lipid biosynthesis</keyword>
<dbReference type="InterPro" id="IPR011004">
    <property type="entry name" value="Trimer_LpxA-like_sf"/>
</dbReference>
<dbReference type="RefSeq" id="WP_170036940.1">
    <property type="nucleotide sequence ID" value="NZ_JABDTL010000002.1"/>
</dbReference>
<reference evidence="9 10" key="1">
    <citation type="submission" date="2020-08" db="EMBL/GenBank/DDBJ databases">
        <title>Genomic Encyclopedia of Type Strains, Phase IV (KMG-IV): sequencing the most valuable type-strain genomes for metagenomic binning, comparative biology and taxonomic classification.</title>
        <authorList>
            <person name="Goeker M."/>
        </authorList>
    </citation>
    <scope>NUCLEOTIDE SEQUENCE [LARGE SCALE GENOMIC DNA]</scope>
    <source>
        <strain evidence="9 10">DSM 29007</strain>
    </source>
</reference>
<keyword evidence="5 7" id="KW-0443">Lipid metabolism</keyword>
<sequence>MAELTAAEVARIAEGDLEGDGTLTLHGVAPLEEAGPGHLSFVAEARYHPYIHASRAGAVLVARDARVQLPAGMSAVRVDDPRRALARLLPLFYPETPAAPGVHATAVLGDGVVVASTATVGPYAVVGEGTRVGERARIGAQTVVGRGCEIGDDVVLHPHVTLYDGVRLGERCIVHSGARLGADGFGYVPDAAGLRKMPQVGRCILEADVEVGANTTIDRGSIGDTVVGRGTKIDNLVMIGHNCRIGRNVIIVSQVGISGSTRVGDGAVLGGQAGVQGHIEIGAGARVGGQAGVLGNVEAGATVSGYPARPHREALRVQAAVFALPKLVQRLRALETIVLGRGAKGAPAASGQTDGP</sequence>